<proteinExistence type="predicted"/>
<dbReference type="PANTHER" id="PTHR10492">
    <property type="match status" value="1"/>
</dbReference>
<name>A0A699IZV6_TANCI</name>
<dbReference type="AlphaFoldDB" id="A0A699IZV6"/>
<accession>A0A699IZV6</accession>
<reference evidence="1" key="1">
    <citation type="journal article" date="2019" name="Sci. Rep.">
        <title>Draft genome of Tanacetum cinerariifolium, the natural source of mosquito coil.</title>
        <authorList>
            <person name="Yamashiro T."/>
            <person name="Shiraishi A."/>
            <person name="Satake H."/>
            <person name="Nakayama K."/>
        </authorList>
    </citation>
    <scope>NUCLEOTIDE SEQUENCE</scope>
</reference>
<keyword evidence="1" id="KW-0547">Nucleotide-binding</keyword>
<organism evidence="1">
    <name type="scientific">Tanacetum cinerariifolium</name>
    <name type="common">Dalmatian daisy</name>
    <name type="synonym">Chrysanthemum cinerariifolium</name>
    <dbReference type="NCBI Taxonomy" id="118510"/>
    <lineage>
        <taxon>Eukaryota</taxon>
        <taxon>Viridiplantae</taxon>
        <taxon>Streptophyta</taxon>
        <taxon>Embryophyta</taxon>
        <taxon>Tracheophyta</taxon>
        <taxon>Spermatophyta</taxon>
        <taxon>Magnoliopsida</taxon>
        <taxon>eudicotyledons</taxon>
        <taxon>Gunneridae</taxon>
        <taxon>Pentapetalae</taxon>
        <taxon>asterids</taxon>
        <taxon>campanulids</taxon>
        <taxon>Asterales</taxon>
        <taxon>Asteraceae</taxon>
        <taxon>Asteroideae</taxon>
        <taxon>Anthemideae</taxon>
        <taxon>Anthemidinae</taxon>
        <taxon>Tanacetum</taxon>
    </lineage>
</organism>
<keyword evidence="1" id="KW-0347">Helicase</keyword>
<keyword evidence="1" id="KW-0378">Hydrolase</keyword>
<protein>
    <submittedName>
        <fullName evidence="1">DNA helicase</fullName>
    </submittedName>
</protein>
<gene>
    <name evidence="1" type="ORF">Tci_572090</name>
</gene>
<dbReference type="PANTHER" id="PTHR10492:SF96">
    <property type="entry name" value="ATP-DEPENDENT DNA HELICASE"/>
    <property type="match status" value="1"/>
</dbReference>
<keyword evidence="1" id="KW-0067">ATP-binding</keyword>
<dbReference type="GO" id="GO:0004386">
    <property type="term" value="F:helicase activity"/>
    <property type="evidence" value="ECO:0007669"/>
    <property type="project" value="UniProtKB-KW"/>
</dbReference>
<sequence>GGFNRLLTAGIAGVNGEVDASDVNVRRNRQPRPHTNHDKPDIVDRVIERKVQDYIKFLRTERTFNDVTAEAIKVHRDEDEDKYISTELPDQTEDPKGYKVVYEFMVHRPCGMVNQSAPLQSYSFYDLLAHINVEYCGWTMLIKYLFKYISKGTDRVVAHNTRPVAYRSPSDNSSKNQIDEIKNYLDAQFVSPHEACWRILGFDLHSREPAVQVLAVHLQDMQRVSFRRSRLHHATIAQLRSLFVQILVLCDVTDPVSLWKKIWEQMYDDISNRLSTTPSIHEVDKNEEEMKGDVLCAISEI</sequence>
<feature type="non-terminal residue" evidence="1">
    <location>
        <position position="1"/>
    </location>
</feature>
<comment type="caution">
    <text evidence="1">The sequence shown here is derived from an EMBL/GenBank/DDBJ whole genome shotgun (WGS) entry which is preliminary data.</text>
</comment>
<dbReference type="EMBL" id="BKCJ010353861">
    <property type="protein sequence ID" value="GFA00118.1"/>
    <property type="molecule type" value="Genomic_DNA"/>
</dbReference>
<evidence type="ECO:0000313" key="1">
    <source>
        <dbReference type="EMBL" id="GFA00118.1"/>
    </source>
</evidence>